<feature type="domain" description="Glycosyltransferase 2-like" evidence="2">
    <location>
        <begin position="11"/>
        <end position="181"/>
    </location>
</feature>
<dbReference type="SUPFAM" id="SSF53448">
    <property type="entry name" value="Nucleotide-diphospho-sugar transferases"/>
    <property type="match status" value="1"/>
</dbReference>
<feature type="transmembrane region" description="Helical" evidence="1">
    <location>
        <begin position="252"/>
        <end position="270"/>
    </location>
</feature>
<dbReference type="Proteomes" id="UP000179324">
    <property type="component" value="Unassembled WGS sequence"/>
</dbReference>
<sequence length="333" mass="37519">MQSSNFEKIVSVIIPCRNEEKFIAKCLDSVLAQTYPKNKMEVLVIDGESGDKTAEIVGSYSEKYPFIRVIKNPKKITPAAMNMGIKEAHGEVVVRLDAHSIYPSDYIEKGVGYLKKLQADNVGGIRRAVPAKKTMAAKAIALTFSSFFGVGNARYQTGTEKPREVDTVFCGFYRKEIFKKIGFYNENLVRSQDMEFNIRLKRNGGKIILVPDITIQYFPKSDFGAFFRHNIKDGIWAIVPLKFGVRLKLRHFIPLFFVLGLFGSFVLSFWYYPFIFATLGIAVLYLSAALYFSAKLLTEENNGSLLLFLVTAFAVRHFGYGIGSLIGFVKLIL</sequence>
<reference evidence="3 4" key="1">
    <citation type="journal article" date="2016" name="Nat. Commun.">
        <title>Thousands of microbial genomes shed light on interconnected biogeochemical processes in an aquifer system.</title>
        <authorList>
            <person name="Anantharaman K."/>
            <person name="Brown C.T."/>
            <person name="Hug L.A."/>
            <person name="Sharon I."/>
            <person name="Castelle C.J."/>
            <person name="Probst A.J."/>
            <person name="Thomas B.C."/>
            <person name="Singh A."/>
            <person name="Wilkins M.J."/>
            <person name="Karaoz U."/>
            <person name="Brodie E.L."/>
            <person name="Williams K.H."/>
            <person name="Hubbard S.S."/>
            <person name="Banfield J.F."/>
        </authorList>
    </citation>
    <scope>NUCLEOTIDE SEQUENCE [LARGE SCALE GENOMIC DNA]</scope>
</reference>
<evidence type="ECO:0000313" key="4">
    <source>
        <dbReference type="Proteomes" id="UP000179324"/>
    </source>
</evidence>
<proteinExistence type="predicted"/>
<dbReference type="Pfam" id="PF00535">
    <property type="entry name" value="Glycos_transf_2"/>
    <property type="match status" value="1"/>
</dbReference>
<keyword evidence="1" id="KW-1133">Transmembrane helix</keyword>
<dbReference type="EMBL" id="MFKI01000008">
    <property type="protein sequence ID" value="OGG39572.1"/>
    <property type="molecule type" value="Genomic_DNA"/>
</dbReference>
<feature type="transmembrane region" description="Helical" evidence="1">
    <location>
        <begin position="276"/>
        <end position="294"/>
    </location>
</feature>
<accession>A0A1F6BS43</accession>
<name>A0A1F6BS43_9BACT</name>
<protein>
    <recommendedName>
        <fullName evidence="2">Glycosyltransferase 2-like domain-containing protein</fullName>
    </recommendedName>
</protein>
<dbReference type="Gene3D" id="3.90.550.10">
    <property type="entry name" value="Spore Coat Polysaccharide Biosynthesis Protein SpsA, Chain A"/>
    <property type="match status" value="1"/>
</dbReference>
<evidence type="ECO:0000256" key="1">
    <source>
        <dbReference type="SAM" id="Phobius"/>
    </source>
</evidence>
<dbReference type="PANTHER" id="PTHR22916">
    <property type="entry name" value="GLYCOSYLTRANSFERASE"/>
    <property type="match status" value="1"/>
</dbReference>
<dbReference type="PANTHER" id="PTHR22916:SF71">
    <property type="entry name" value="GLYCOSYL TRANSFERASE"/>
    <property type="match status" value="1"/>
</dbReference>
<gene>
    <name evidence="3" type="ORF">A2127_01665</name>
</gene>
<organism evidence="3 4">
    <name type="scientific">Candidatus Jorgensenbacteria bacterium GWC1_48_12</name>
    <dbReference type="NCBI Taxonomy" id="1798469"/>
    <lineage>
        <taxon>Bacteria</taxon>
        <taxon>Candidatus Joergenseniibacteriota</taxon>
    </lineage>
</organism>
<feature type="transmembrane region" description="Helical" evidence="1">
    <location>
        <begin position="306"/>
        <end position="329"/>
    </location>
</feature>
<dbReference type="AlphaFoldDB" id="A0A1F6BS43"/>
<keyword evidence="1" id="KW-0812">Transmembrane</keyword>
<dbReference type="CDD" id="cd02525">
    <property type="entry name" value="Succinoglycan_BP_ExoA"/>
    <property type="match status" value="1"/>
</dbReference>
<evidence type="ECO:0000259" key="2">
    <source>
        <dbReference type="Pfam" id="PF00535"/>
    </source>
</evidence>
<comment type="caution">
    <text evidence="3">The sequence shown here is derived from an EMBL/GenBank/DDBJ whole genome shotgun (WGS) entry which is preliminary data.</text>
</comment>
<dbReference type="InterPro" id="IPR029044">
    <property type="entry name" value="Nucleotide-diphossugar_trans"/>
</dbReference>
<dbReference type="InterPro" id="IPR001173">
    <property type="entry name" value="Glyco_trans_2-like"/>
</dbReference>
<keyword evidence="1" id="KW-0472">Membrane</keyword>
<evidence type="ECO:0000313" key="3">
    <source>
        <dbReference type="EMBL" id="OGG39572.1"/>
    </source>
</evidence>